<organism evidence="2 3">
    <name type="scientific">Dentiscutata erythropus</name>
    <dbReference type="NCBI Taxonomy" id="1348616"/>
    <lineage>
        <taxon>Eukaryota</taxon>
        <taxon>Fungi</taxon>
        <taxon>Fungi incertae sedis</taxon>
        <taxon>Mucoromycota</taxon>
        <taxon>Glomeromycotina</taxon>
        <taxon>Glomeromycetes</taxon>
        <taxon>Diversisporales</taxon>
        <taxon>Gigasporaceae</taxon>
        <taxon>Dentiscutata</taxon>
    </lineage>
</organism>
<keyword evidence="1" id="KW-0472">Membrane</keyword>
<proteinExistence type="predicted"/>
<name>A0A9N9EL18_9GLOM</name>
<sequence length="340" mass="38634">MTSQSSSLNDNVTLQSQTNFLLQCKWELLLITNCEGSSYLVQICYVSIILCLTISVLSLAILVYKTIWNNIQIRMNPLKGFLTSMILYGIIRAVSMLIATNDWIHDSYILKAVVAALGWAFGCNAIAIYLVSIFKVLPRLALNQHTVFSVDADLPEDHLTANRFIPNPNSVLKVYWAFTIASFVCAIILSILKGYFQGTGKELPFSITYTLLAIQLGVSDVLGIVCFIKYGRLIIKLLDESATLMGLMDIKYSHHRASCLKNYSIYLKKPTCYSLLAWVFGFFYSSHEKDNRQEHANIRNSSSYKLRRNPYGNVDHTSWNHLRRDTQTIQRTSGRNYHVN</sequence>
<keyword evidence="3" id="KW-1185">Reference proteome</keyword>
<feature type="transmembrane region" description="Helical" evidence="1">
    <location>
        <begin position="207"/>
        <end position="228"/>
    </location>
</feature>
<evidence type="ECO:0000313" key="2">
    <source>
        <dbReference type="EMBL" id="CAG8678579.1"/>
    </source>
</evidence>
<feature type="transmembrane region" description="Helical" evidence="1">
    <location>
        <begin position="174"/>
        <end position="195"/>
    </location>
</feature>
<gene>
    <name evidence="2" type="ORF">DERYTH_LOCUS11661</name>
</gene>
<accession>A0A9N9EL18</accession>
<dbReference type="Proteomes" id="UP000789405">
    <property type="component" value="Unassembled WGS sequence"/>
</dbReference>
<evidence type="ECO:0000313" key="3">
    <source>
        <dbReference type="Proteomes" id="UP000789405"/>
    </source>
</evidence>
<feature type="transmembrane region" description="Helical" evidence="1">
    <location>
        <begin position="39"/>
        <end position="64"/>
    </location>
</feature>
<dbReference type="EMBL" id="CAJVPY010007310">
    <property type="protein sequence ID" value="CAG8678579.1"/>
    <property type="molecule type" value="Genomic_DNA"/>
</dbReference>
<feature type="transmembrane region" description="Helical" evidence="1">
    <location>
        <begin position="85"/>
        <end position="104"/>
    </location>
</feature>
<dbReference type="OrthoDB" id="2418080at2759"/>
<feature type="transmembrane region" description="Helical" evidence="1">
    <location>
        <begin position="110"/>
        <end position="131"/>
    </location>
</feature>
<dbReference type="AlphaFoldDB" id="A0A9N9EL18"/>
<comment type="caution">
    <text evidence="2">The sequence shown here is derived from an EMBL/GenBank/DDBJ whole genome shotgun (WGS) entry which is preliminary data.</text>
</comment>
<keyword evidence="1" id="KW-1133">Transmembrane helix</keyword>
<keyword evidence="1" id="KW-0812">Transmembrane</keyword>
<evidence type="ECO:0000256" key="1">
    <source>
        <dbReference type="SAM" id="Phobius"/>
    </source>
</evidence>
<protein>
    <submittedName>
        <fullName evidence="2">14292_t:CDS:1</fullName>
    </submittedName>
</protein>
<reference evidence="2" key="1">
    <citation type="submission" date="2021-06" db="EMBL/GenBank/DDBJ databases">
        <authorList>
            <person name="Kallberg Y."/>
            <person name="Tangrot J."/>
            <person name="Rosling A."/>
        </authorList>
    </citation>
    <scope>NUCLEOTIDE SEQUENCE</scope>
    <source>
        <strain evidence="2">MA453B</strain>
    </source>
</reference>